<name>A0A4Q4MSI6_ALTAL</name>
<dbReference type="CDD" id="cd14688">
    <property type="entry name" value="bZIP_YAP"/>
    <property type="match status" value="1"/>
</dbReference>
<dbReference type="SUPFAM" id="SSF57959">
    <property type="entry name" value="Leucine zipper domain"/>
    <property type="match status" value="1"/>
</dbReference>
<proteinExistence type="predicted"/>
<organism evidence="2 3">
    <name type="scientific">Alternaria alternata</name>
    <name type="common">Alternaria rot fungus</name>
    <name type="synonym">Torula alternata</name>
    <dbReference type="NCBI Taxonomy" id="5599"/>
    <lineage>
        <taxon>Eukaryota</taxon>
        <taxon>Fungi</taxon>
        <taxon>Dikarya</taxon>
        <taxon>Ascomycota</taxon>
        <taxon>Pezizomycotina</taxon>
        <taxon>Dothideomycetes</taxon>
        <taxon>Pleosporomycetidae</taxon>
        <taxon>Pleosporales</taxon>
        <taxon>Pleosporineae</taxon>
        <taxon>Pleosporaceae</taxon>
        <taxon>Alternaria</taxon>
        <taxon>Alternaria sect. Alternaria</taxon>
        <taxon>Alternaria alternata complex</taxon>
    </lineage>
</organism>
<dbReference type="Proteomes" id="UP000291422">
    <property type="component" value="Unassembled WGS sequence"/>
</dbReference>
<dbReference type="PANTHER" id="PTHR39607:SF1">
    <property type="entry name" value="B-ZIP TRANSCRIPTION FACTOR (EUROFUNG)"/>
    <property type="match status" value="1"/>
</dbReference>
<dbReference type="InterPro" id="IPR046347">
    <property type="entry name" value="bZIP_sf"/>
</dbReference>
<feature type="region of interest" description="Disordered" evidence="1">
    <location>
        <begin position="1"/>
        <end position="25"/>
    </location>
</feature>
<feature type="region of interest" description="Disordered" evidence="1">
    <location>
        <begin position="49"/>
        <end position="88"/>
    </location>
</feature>
<evidence type="ECO:0000313" key="3">
    <source>
        <dbReference type="Proteomes" id="UP000291422"/>
    </source>
</evidence>
<evidence type="ECO:0008006" key="4">
    <source>
        <dbReference type="Google" id="ProtNLM"/>
    </source>
</evidence>
<reference evidence="3" key="1">
    <citation type="journal article" date="2019" name="bioRxiv">
        <title>Genomics, evolutionary history and diagnostics of the Alternaria alternata species group including apple and Asian pear pathotypes.</title>
        <authorList>
            <person name="Armitage A.D."/>
            <person name="Cockerton H.M."/>
            <person name="Sreenivasaprasad S."/>
            <person name="Woodhall J.W."/>
            <person name="Lane C.R."/>
            <person name="Harrison R.J."/>
            <person name="Clarkson J.P."/>
        </authorList>
    </citation>
    <scope>NUCLEOTIDE SEQUENCE [LARGE SCALE GENOMIC DNA]</scope>
    <source>
        <strain evidence="3">FERA 1177</strain>
    </source>
</reference>
<evidence type="ECO:0000256" key="1">
    <source>
        <dbReference type="SAM" id="MobiDB-lite"/>
    </source>
</evidence>
<protein>
    <recommendedName>
        <fullName evidence="4">BZIP domain-containing protein</fullName>
    </recommendedName>
</protein>
<evidence type="ECO:0000313" key="2">
    <source>
        <dbReference type="EMBL" id="RYN57767.1"/>
    </source>
</evidence>
<gene>
    <name evidence="2" type="ORF">AA0117_g13196</name>
</gene>
<dbReference type="InterPro" id="IPR052635">
    <property type="entry name" value="Sec_Metab_Biosynth_Reg"/>
</dbReference>
<dbReference type="AlphaFoldDB" id="A0A4Q4MSI6"/>
<dbReference type="EMBL" id="PDXD01000158">
    <property type="protein sequence ID" value="RYN57767.1"/>
    <property type="molecule type" value="Genomic_DNA"/>
</dbReference>
<dbReference type="GO" id="GO:0003700">
    <property type="term" value="F:DNA-binding transcription factor activity"/>
    <property type="evidence" value="ECO:0007669"/>
    <property type="project" value="InterPro"/>
</dbReference>
<feature type="compositionally biased region" description="Low complexity" evidence="1">
    <location>
        <begin position="78"/>
        <end position="88"/>
    </location>
</feature>
<sequence>MQRSSKPGDRSKSYHIDENWTKISDYAERRQIQNRIALRTYRKNLKKRLEDLERRAASSSASPEQKPAELQGPPPSPRQELPPSSSLNTTLSAEDFMFSFQLPTDPPASNAPVDSIGYFAPPYDTTQIFFESATSRALLPLPSQHSSHLECYYPPDFEYGASLYIDGYAAIGDHSTVQ</sequence>
<dbReference type="PANTHER" id="PTHR39607">
    <property type="entry name" value="XANTHOCILLIN BIOSYNTHESIS CLUSTER TRANSCRIPTION FACTOR XANC-RELATED"/>
    <property type="match status" value="1"/>
</dbReference>
<accession>A0A4Q4MSI6</accession>
<comment type="caution">
    <text evidence="2">The sequence shown here is derived from an EMBL/GenBank/DDBJ whole genome shotgun (WGS) entry which is preliminary data.</text>
</comment>